<gene>
    <name evidence="8" type="ORF">AMOR_37610</name>
</gene>
<evidence type="ECO:0000256" key="6">
    <source>
        <dbReference type="ARBA" id="ARBA00022840"/>
    </source>
</evidence>
<dbReference type="RefSeq" id="WP_248353238.1">
    <property type="nucleotide sequence ID" value="NZ_AP025591.1"/>
</dbReference>
<dbReference type="PROSITE" id="PS50109">
    <property type="entry name" value="HIS_KIN"/>
    <property type="match status" value="1"/>
</dbReference>
<evidence type="ECO:0000259" key="7">
    <source>
        <dbReference type="PROSITE" id="PS50109"/>
    </source>
</evidence>
<reference evidence="9" key="1">
    <citation type="journal article" date="2022" name="Int. J. Syst. Evol. Microbiol.">
        <title>Anaeromyxobacter oryzae sp. nov., Anaeromyxobacter diazotrophicus sp. nov. and Anaeromyxobacter paludicola sp. nov., isolated from paddy soils.</title>
        <authorList>
            <person name="Itoh H."/>
            <person name="Xu Z."/>
            <person name="Mise K."/>
            <person name="Masuda Y."/>
            <person name="Ushijima N."/>
            <person name="Hayakawa C."/>
            <person name="Shiratori Y."/>
            <person name="Senoo K."/>
        </authorList>
    </citation>
    <scope>NUCLEOTIDE SEQUENCE [LARGE SCALE GENOMIC DNA]</scope>
    <source>
        <strain evidence="9">Red232</strain>
    </source>
</reference>
<evidence type="ECO:0000256" key="3">
    <source>
        <dbReference type="ARBA" id="ARBA00022679"/>
    </source>
</evidence>
<keyword evidence="5" id="KW-0418">Kinase</keyword>
<evidence type="ECO:0000313" key="9">
    <source>
        <dbReference type="Proteomes" id="UP001162891"/>
    </source>
</evidence>
<dbReference type="Pfam" id="PF02518">
    <property type="entry name" value="HATPase_c"/>
    <property type="match status" value="1"/>
</dbReference>
<protein>
    <recommendedName>
        <fullName evidence="2">histidine kinase</fullName>
        <ecNumber evidence="2">2.7.13.3</ecNumber>
    </recommendedName>
</protein>
<dbReference type="InterPro" id="IPR036890">
    <property type="entry name" value="HATPase_C_sf"/>
</dbReference>
<evidence type="ECO:0000256" key="2">
    <source>
        <dbReference type="ARBA" id="ARBA00012438"/>
    </source>
</evidence>
<keyword evidence="9" id="KW-1185">Reference proteome</keyword>
<dbReference type="SUPFAM" id="SSF55874">
    <property type="entry name" value="ATPase domain of HSP90 chaperone/DNA topoisomerase II/histidine kinase"/>
    <property type="match status" value="1"/>
</dbReference>
<dbReference type="SMART" id="SM00387">
    <property type="entry name" value="HATPase_c"/>
    <property type="match status" value="1"/>
</dbReference>
<proteinExistence type="predicted"/>
<evidence type="ECO:0000256" key="4">
    <source>
        <dbReference type="ARBA" id="ARBA00022741"/>
    </source>
</evidence>
<dbReference type="PRINTS" id="PR00344">
    <property type="entry name" value="BCTRLSENSOR"/>
</dbReference>
<dbReference type="InterPro" id="IPR004358">
    <property type="entry name" value="Sig_transdc_His_kin-like_C"/>
</dbReference>
<accession>A0ABN6MWY0</accession>
<evidence type="ECO:0000313" key="8">
    <source>
        <dbReference type="EMBL" id="BDG04765.1"/>
    </source>
</evidence>
<name>A0ABN6MWY0_9BACT</name>
<dbReference type="EMBL" id="AP025591">
    <property type="protein sequence ID" value="BDG04765.1"/>
    <property type="molecule type" value="Genomic_DNA"/>
</dbReference>
<evidence type="ECO:0000256" key="1">
    <source>
        <dbReference type="ARBA" id="ARBA00000085"/>
    </source>
</evidence>
<dbReference type="Proteomes" id="UP001162891">
    <property type="component" value="Chromosome"/>
</dbReference>
<feature type="domain" description="Histidine kinase" evidence="7">
    <location>
        <begin position="145"/>
        <end position="346"/>
    </location>
</feature>
<keyword evidence="6" id="KW-0067">ATP-binding</keyword>
<dbReference type="InterPro" id="IPR050980">
    <property type="entry name" value="2C_sensor_his_kinase"/>
</dbReference>
<keyword evidence="3" id="KW-0808">Transferase</keyword>
<dbReference type="EC" id="2.7.13.3" evidence="2"/>
<dbReference type="PANTHER" id="PTHR44936:SF10">
    <property type="entry name" value="SENSOR PROTEIN RSTB"/>
    <property type="match status" value="1"/>
</dbReference>
<organism evidence="8 9">
    <name type="scientific">Anaeromyxobacter oryzae</name>
    <dbReference type="NCBI Taxonomy" id="2918170"/>
    <lineage>
        <taxon>Bacteria</taxon>
        <taxon>Pseudomonadati</taxon>
        <taxon>Myxococcota</taxon>
        <taxon>Myxococcia</taxon>
        <taxon>Myxococcales</taxon>
        <taxon>Cystobacterineae</taxon>
        <taxon>Anaeromyxobacteraceae</taxon>
        <taxon>Anaeromyxobacter</taxon>
    </lineage>
</organism>
<dbReference type="InterPro" id="IPR003594">
    <property type="entry name" value="HATPase_dom"/>
</dbReference>
<sequence>MLNVFISSNREELMARAQAAASPSPSVSTGELEACVRLFLAQLSETLRLEMTATPFPPTAIGAGAARHGRELLAQGASVSRLVHDYADVCQAITELAAERGATISPEEFHTLNRCLDTALAEAVAEYGRLKEEASSHHDLEHRGRIAHELRNFVQTALLSFQVVKGGKPGASASAVAVLGRSLIDIRDLLDSLVSEVRLAADARRHERVSLLAFFDELAAAAELHAQCRGIRFTVEPVDPTLAIDVDPQLLASAVMNLLRNAFRYTRASGRVVIRGRGEHGRVFIEVEDECGGLGRVSSRRGSDRAGLGLGLSIIRKAVTANGGEVHTVDLPGKGCIFGIELPLASAAAA</sequence>
<dbReference type="InterPro" id="IPR005467">
    <property type="entry name" value="His_kinase_dom"/>
</dbReference>
<keyword evidence="4" id="KW-0547">Nucleotide-binding</keyword>
<dbReference type="PANTHER" id="PTHR44936">
    <property type="entry name" value="SENSOR PROTEIN CREC"/>
    <property type="match status" value="1"/>
</dbReference>
<comment type="catalytic activity">
    <reaction evidence="1">
        <text>ATP + protein L-histidine = ADP + protein N-phospho-L-histidine.</text>
        <dbReference type="EC" id="2.7.13.3"/>
    </reaction>
</comment>
<evidence type="ECO:0000256" key="5">
    <source>
        <dbReference type="ARBA" id="ARBA00022777"/>
    </source>
</evidence>
<dbReference type="Gene3D" id="3.30.565.10">
    <property type="entry name" value="Histidine kinase-like ATPase, C-terminal domain"/>
    <property type="match status" value="1"/>
</dbReference>